<keyword evidence="13" id="KW-1185">Reference proteome</keyword>
<dbReference type="NCBIfam" id="TIGR04416">
    <property type="entry name" value="group_II_RT_mat"/>
    <property type="match status" value="1"/>
</dbReference>
<evidence type="ECO:0000313" key="12">
    <source>
        <dbReference type="EMBL" id="RIJ45293.1"/>
    </source>
</evidence>
<dbReference type="InterPro" id="IPR000123">
    <property type="entry name" value="Reverse_transcriptase_msDNA"/>
</dbReference>
<dbReference type="CDD" id="cd01651">
    <property type="entry name" value="RT_G2_intron"/>
    <property type="match status" value="1"/>
</dbReference>
<dbReference type="GO" id="GO:0003723">
    <property type="term" value="F:RNA binding"/>
    <property type="evidence" value="ECO:0007669"/>
    <property type="project" value="InterPro"/>
</dbReference>
<feature type="domain" description="Reverse transcriptase" evidence="11">
    <location>
        <begin position="52"/>
        <end position="295"/>
    </location>
</feature>
<comment type="similarity">
    <text evidence="8">Belongs to the bacterial reverse transcriptase family.</text>
</comment>
<evidence type="ECO:0000256" key="4">
    <source>
        <dbReference type="ARBA" id="ARBA00022723"/>
    </source>
</evidence>
<dbReference type="PROSITE" id="PS50878">
    <property type="entry name" value="RT_POL"/>
    <property type="match status" value="1"/>
</dbReference>
<feature type="coiled-coil region" evidence="10">
    <location>
        <begin position="237"/>
        <end position="267"/>
    </location>
</feature>
<protein>
    <recommendedName>
        <fullName evidence="1">RNA-directed DNA polymerase</fullName>
        <ecNumber evidence="1">2.7.7.49</ecNumber>
    </recommendedName>
</protein>
<dbReference type="Proteomes" id="UP000265926">
    <property type="component" value="Unassembled WGS sequence"/>
</dbReference>
<keyword evidence="6 12" id="KW-0695">RNA-directed DNA polymerase</keyword>
<dbReference type="EMBL" id="QWGR01000036">
    <property type="protein sequence ID" value="RIJ45293.1"/>
    <property type="molecule type" value="Genomic_DNA"/>
</dbReference>
<dbReference type="InterPro" id="IPR013597">
    <property type="entry name" value="Mat_intron_G2"/>
</dbReference>
<evidence type="ECO:0000256" key="2">
    <source>
        <dbReference type="ARBA" id="ARBA00022679"/>
    </source>
</evidence>
<dbReference type="EC" id="2.7.7.49" evidence="1"/>
<evidence type="ECO:0000256" key="3">
    <source>
        <dbReference type="ARBA" id="ARBA00022695"/>
    </source>
</evidence>
<accession>A0A399ST22</accession>
<dbReference type="InterPro" id="IPR043128">
    <property type="entry name" value="Rev_trsase/Diguanyl_cyclase"/>
</dbReference>
<dbReference type="InterPro" id="IPR051083">
    <property type="entry name" value="GrpII_Intron_Splice-Mob/Def"/>
</dbReference>
<comment type="catalytic activity">
    <reaction evidence="9">
        <text>DNA(n) + a 2'-deoxyribonucleoside 5'-triphosphate = DNA(n+1) + diphosphate</text>
        <dbReference type="Rhea" id="RHEA:22508"/>
        <dbReference type="Rhea" id="RHEA-COMP:17339"/>
        <dbReference type="Rhea" id="RHEA-COMP:17340"/>
        <dbReference type="ChEBI" id="CHEBI:33019"/>
        <dbReference type="ChEBI" id="CHEBI:61560"/>
        <dbReference type="ChEBI" id="CHEBI:173112"/>
        <dbReference type="EC" id="2.7.7.49"/>
    </reaction>
</comment>
<evidence type="ECO:0000256" key="1">
    <source>
        <dbReference type="ARBA" id="ARBA00012493"/>
    </source>
</evidence>
<name>A0A399ST22_9BACT</name>
<dbReference type="Gene3D" id="3.30.70.270">
    <property type="match status" value="1"/>
</dbReference>
<dbReference type="PANTHER" id="PTHR34047">
    <property type="entry name" value="NUCLEAR INTRON MATURASE 1, MITOCHONDRIAL-RELATED"/>
    <property type="match status" value="1"/>
</dbReference>
<evidence type="ECO:0000259" key="11">
    <source>
        <dbReference type="PROSITE" id="PS50878"/>
    </source>
</evidence>
<keyword evidence="2 12" id="KW-0808">Transferase</keyword>
<evidence type="ECO:0000256" key="8">
    <source>
        <dbReference type="ARBA" id="ARBA00034120"/>
    </source>
</evidence>
<keyword evidence="3 12" id="KW-0548">Nucleotidyltransferase</keyword>
<evidence type="ECO:0000256" key="9">
    <source>
        <dbReference type="ARBA" id="ARBA00048173"/>
    </source>
</evidence>
<dbReference type="InterPro" id="IPR000477">
    <property type="entry name" value="RT_dom"/>
</dbReference>
<sequence length="420" mass="49761">MISLLQSRTQPIEKDAVWSAFKKVKSNGGSSGVDGVTIEMVESNARKYLYPVWNRLSSGSYYPQPVKQVPIPKLDGTERLLGIPTVCDRVAQMVIREELEPIVEPVFHKNSFGYRPKRSARQAVQQCKENCMKYDWVIDLDIKGFFDNIDHGLLMKAVKYHTQEKHILLYVERFLKADVQLPDGSIRKNTDKGTPQGGVISPLLANIFMDIVFDKWMDKNYPENPFERYADDVVIHCENFKEALRLLENLKRRLKQCKLEAHKEKTKIVYCKRNQKKHPPFEVKYRTFDFLGFTFKTRRARGKWGHLQLVFTPSMSKKAIKRVGERLRELKIHRMVQFNIQKIAEMLAPYLRGWINYFGHFNVTGLKRAMRLLNRRLIKWVINKYRRYRRKPRKLAWNWLTNIYKCYPNLFVHWTYGFHP</sequence>
<dbReference type="OrthoDB" id="9780724at2"/>
<dbReference type="Pfam" id="PF08388">
    <property type="entry name" value="GIIM"/>
    <property type="match status" value="1"/>
</dbReference>
<dbReference type="Pfam" id="PF00078">
    <property type="entry name" value="RVT_1"/>
    <property type="match status" value="1"/>
</dbReference>
<organism evidence="12 13">
    <name type="scientific">Maribellus luteus</name>
    <dbReference type="NCBI Taxonomy" id="2305463"/>
    <lineage>
        <taxon>Bacteria</taxon>
        <taxon>Pseudomonadati</taxon>
        <taxon>Bacteroidota</taxon>
        <taxon>Bacteroidia</taxon>
        <taxon>Marinilabiliales</taxon>
        <taxon>Prolixibacteraceae</taxon>
        <taxon>Maribellus</taxon>
    </lineage>
</organism>
<dbReference type="GO" id="GO:0003964">
    <property type="term" value="F:RNA-directed DNA polymerase activity"/>
    <property type="evidence" value="ECO:0007669"/>
    <property type="project" value="UniProtKB-KW"/>
</dbReference>
<keyword evidence="10" id="KW-0175">Coiled coil</keyword>
<evidence type="ECO:0000256" key="10">
    <source>
        <dbReference type="SAM" id="Coils"/>
    </source>
</evidence>
<dbReference type="RefSeq" id="WP_119440444.1">
    <property type="nucleotide sequence ID" value="NZ_QWGR01000036.1"/>
</dbReference>
<dbReference type="PANTHER" id="PTHR34047:SF3">
    <property type="entry name" value="BLR2052 PROTEIN"/>
    <property type="match status" value="1"/>
</dbReference>
<gene>
    <name evidence="12" type="primary">ltrA</name>
    <name evidence="12" type="ORF">D1614_23525</name>
</gene>
<dbReference type="InterPro" id="IPR030931">
    <property type="entry name" value="Group_II_RT_mat"/>
</dbReference>
<keyword evidence="7" id="KW-0051">Antiviral defense</keyword>
<dbReference type="GO" id="GO:0051607">
    <property type="term" value="P:defense response to virus"/>
    <property type="evidence" value="ECO:0007669"/>
    <property type="project" value="UniProtKB-KW"/>
</dbReference>
<dbReference type="GO" id="GO:0046872">
    <property type="term" value="F:metal ion binding"/>
    <property type="evidence" value="ECO:0007669"/>
    <property type="project" value="UniProtKB-KW"/>
</dbReference>
<keyword evidence="5" id="KW-0460">Magnesium</keyword>
<dbReference type="SUPFAM" id="SSF56672">
    <property type="entry name" value="DNA/RNA polymerases"/>
    <property type="match status" value="1"/>
</dbReference>
<evidence type="ECO:0000313" key="13">
    <source>
        <dbReference type="Proteomes" id="UP000265926"/>
    </source>
</evidence>
<comment type="caution">
    <text evidence="12">The sequence shown here is derived from an EMBL/GenBank/DDBJ whole genome shotgun (WGS) entry which is preliminary data.</text>
</comment>
<evidence type="ECO:0000256" key="6">
    <source>
        <dbReference type="ARBA" id="ARBA00022918"/>
    </source>
</evidence>
<evidence type="ECO:0000256" key="7">
    <source>
        <dbReference type="ARBA" id="ARBA00023118"/>
    </source>
</evidence>
<evidence type="ECO:0000256" key="5">
    <source>
        <dbReference type="ARBA" id="ARBA00022842"/>
    </source>
</evidence>
<dbReference type="InterPro" id="IPR043502">
    <property type="entry name" value="DNA/RNA_pol_sf"/>
</dbReference>
<dbReference type="AlphaFoldDB" id="A0A399ST22"/>
<reference evidence="12 13" key="1">
    <citation type="submission" date="2018-08" db="EMBL/GenBank/DDBJ databases">
        <title>Pallidiluteibacterium maritimus gen. nov., sp. nov., isolated from coastal sediment.</title>
        <authorList>
            <person name="Zhou L.Y."/>
        </authorList>
    </citation>
    <scope>NUCLEOTIDE SEQUENCE [LARGE SCALE GENOMIC DNA]</scope>
    <source>
        <strain evidence="12 13">XSD2</strain>
    </source>
</reference>
<dbReference type="PRINTS" id="PR00866">
    <property type="entry name" value="RNADNAPOLMS"/>
</dbReference>
<keyword evidence="4" id="KW-0479">Metal-binding</keyword>
<proteinExistence type="inferred from homology"/>